<comment type="similarity">
    <text evidence="2">Belongs to the DEAD box helicase family. DEAH subfamily.</text>
</comment>
<dbReference type="InterPro" id="IPR048333">
    <property type="entry name" value="HA2_WH"/>
</dbReference>
<dbReference type="EMBL" id="MCGR01000072">
    <property type="protein sequence ID" value="ORY61164.1"/>
    <property type="molecule type" value="Genomic_DNA"/>
</dbReference>
<dbReference type="InterPro" id="IPR007502">
    <property type="entry name" value="Helicase-assoc_dom"/>
</dbReference>
<dbReference type="GO" id="GO:1990904">
    <property type="term" value="C:ribonucleoprotein complex"/>
    <property type="evidence" value="ECO:0007669"/>
    <property type="project" value="UniProtKB-ARBA"/>
</dbReference>
<dbReference type="SMART" id="SM00490">
    <property type="entry name" value="HELICc"/>
    <property type="match status" value="1"/>
</dbReference>
<evidence type="ECO:0000313" key="15">
    <source>
        <dbReference type="Proteomes" id="UP000193467"/>
    </source>
</evidence>
<feature type="compositionally biased region" description="Acidic residues" evidence="11">
    <location>
        <begin position="69"/>
        <end position="85"/>
    </location>
</feature>
<dbReference type="OrthoDB" id="2537831at2759"/>
<dbReference type="PROSITE" id="PS51194">
    <property type="entry name" value="HELICASE_CTER"/>
    <property type="match status" value="1"/>
</dbReference>
<dbReference type="InterPro" id="IPR001650">
    <property type="entry name" value="Helicase_C-like"/>
</dbReference>
<feature type="compositionally biased region" description="Acidic residues" evidence="11">
    <location>
        <begin position="514"/>
        <end position="545"/>
    </location>
</feature>
<dbReference type="PANTHER" id="PTHR18934:SF99">
    <property type="entry name" value="ATP-DEPENDENT RNA HELICASE DHX37-RELATED"/>
    <property type="match status" value="1"/>
</dbReference>
<evidence type="ECO:0000256" key="3">
    <source>
        <dbReference type="ARBA" id="ARBA00012552"/>
    </source>
</evidence>
<feature type="region of interest" description="Disordered" evidence="11">
    <location>
        <begin position="116"/>
        <end position="172"/>
    </location>
</feature>
<evidence type="ECO:0000259" key="12">
    <source>
        <dbReference type="PROSITE" id="PS51192"/>
    </source>
</evidence>
<dbReference type="InterPro" id="IPR011709">
    <property type="entry name" value="DEAD-box_helicase_OB_fold"/>
</dbReference>
<feature type="compositionally biased region" description="Polar residues" evidence="11">
    <location>
        <begin position="160"/>
        <end position="172"/>
    </location>
</feature>
<dbReference type="Pfam" id="PF00270">
    <property type="entry name" value="DEAD"/>
    <property type="match status" value="1"/>
</dbReference>
<evidence type="ECO:0000256" key="7">
    <source>
        <dbReference type="ARBA" id="ARBA00022840"/>
    </source>
</evidence>
<dbReference type="PANTHER" id="PTHR18934">
    <property type="entry name" value="ATP-DEPENDENT RNA HELICASE"/>
    <property type="match status" value="1"/>
</dbReference>
<evidence type="ECO:0000256" key="6">
    <source>
        <dbReference type="ARBA" id="ARBA00022806"/>
    </source>
</evidence>
<dbReference type="CDD" id="cd17982">
    <property type="entry name" value="DEXHc_DHX37"/>
    <property type="match status" value="1"/>
</dbReference>
<dbReference type="Pfam" id="PF04408">
    <property type="entry name" value="WHD_HA2"/>
    <property type="match status" value="1"/>
</dbReference>
<dbReference type="FunFam" id="3.40.50.300:FF:000637">
    <property type="entry name" value="ATP-dependent RNA helicase DHX37/DHR1"/>
    <property type="match status" value="1"/>
</dbReference>
<dbReference type="InParanoid" id="A0A1Y2DPT4"/>
<dbReference type="SMART" id="SM00847">
    <property type="entry name" value="HA2"/>
    <property type="match status" value="1"/>
</dbReference>
<feature type="region of interest" description="Disordered" evidence="11">
    <location>
        <begin position="1"/>
        <end position="99"/>
    </location>
</feature>
<keyword evidence="9" id="KW-0539">Nucleus</keyword>
<dbReference type="InterPro" id="IPR003593">
    <property type="entry name" value="AAA+_ATPase"/>
</dbReference>
<dbReference type="Pfam" id="PF21010">
    <property type="entry name" value="HA2_C"/>
    <property type="match status" value="1"/>
</dbReference>
<dbReference type="GO" id="GO:0003724">
    <property type="term" value="F:RNA helicase activity"/>
    <property type="evidence" value="ECO:0007669"/>
    <property type="project" value="UniProtKB-EC"/>
</dbReference>
<dbReference type="CDD" id="cd18791">
    <property type="entry name" value="SF2_C_RHA"/>
    <property type="match status" value="1"/>
</dbReference>
<evidence type="ECO:0000256" key="2">
    <source>
        <dbReference type="ARBA" id="ARBA00008792"/>
    </source>
</evidence>
<keyword evidence="15" id="KW-1185">Reference proteome</keyword>
<organism evidence="14 15">
    <name type="scientific">Leucosporidium creatinivorum</name>
    <dbReference type="NCBI Taxonomy" id="106004"/>
    <lineage>
        <taxon>Eukaryota</taxon>
        <taxon>Fungi</taxon>
        <taxon>Dikarya</taxon>
        <taxon>Basidiomycota</taxon>
        <taxon>Pucciniomycotina</taxon>
        <taxon>Microbotryomycetes</taxon>
        <taxon>Leucosporidiales</taxon>
        <taxon>Leucosporidium</taxon>
    </lineage>
</organism>
<keyword evidence="7" id="KW-0067">ATP-binding</keyword>
<protein>
    <recommendedName>
        <fullName evidence="3">RNA helicase</fullName>
        <ecNumber evidence="3">3.6.4.13</ecNumber>
    </recommendedName>
</protein>
<proteinExistence type="inferred from homology"/>
<dbReference type="Gene3D" id="1.20.120.1080">
    <property type="match status" value="1"/>
</dbReference>
<evidence type="ECO:0000256" key="1">
    <source>
        <dbReference type="ARBA" id="ARBA00004604"/>
    </source>
</evidence>
<dbReference type="Pfam" id="PF00271">
    <property type="entry name" value="Helicase_C"/>
    <property type="match status" value="1"/>
</dbReference>
<dbReference type="SUPFAM" id="SSF52540">
    <property type="entry name" value="P-loop containing nucleoside triphosphate hydrolases"/>
    <property type="match status" value="1"/>
</dbReference>
<feature type="domain" description="Helicase C-terminal" evidence="13">
    <location>
        <begin position="515"/>
        <end position="680"/>
    </location>
</feature>
<dbReference type="PROSITE" id="PS51192">
    <property type="entry name" value="HELICASE_ATP_BIND_1"/>
    <property type="match status" value="1"/>
</dbReference>
<evidence type="ECO:0000313" key="14">
    <source>
        <dbReference type="EMBL" id="ORY61164.1"/>
    </source>
</evidence>
<feature type="compositionally biased region" description="Acidic residues" evidence="11">
    <location>
        <begin position="20"/>
        <end position="31"/>
    </location>
</feature>
<dbReference type="Gene3D" id="3.40.50.300">
    <property type="entry name" value="P-loop containing nucleotide triphosphate hydrolases"/>
    <property type="match status" value="3"/>
</dbReference>
<feature type="region of interest" description="Disordered" evidence="11">
    <location>
        <begin position="512"/>
        <end position="545"/>
    </location>
</feature>
<feature type="compositionally biased region" description="Acidic residues" evidence="11">
    <location>
        <begin position="39"/>
        <end position="61"/>
    </location>
</feature>
<dbReference type="InterPro" id="IPR002464">
    <property type="entry name" value="DNA/RNA_helicase_DEAH_CS"/>
</dbReference>
<dbReference type="AlphaFoldDB" id="A0A1Y2DPT4"/>
<evidence type="ECO:0000256" key="5">
    <source>
        <dbReference type="ARBA" id="ARBA00022801"/>
    </source>
</evidence>
<dbReference type="EC" id="3.6.4.13" evidence="3"/>
<dbReference type="Proteomes" id="UP000193467">
    <property type="component" value="Unassembled WGS sequence"/>
</dbReference>
<dbReference type="STRING" id="106004.A0A1Y2DPT4"/>
<dbReference type="FunFam" id="3.40.50.300:FF:003770">
    <property type="entry name" value="ATP-dependent RNA helicase DHR1, putative"/>
    <property type="match status" value="1"/>
</dbReference>
<comment type="caution">
    <text evidence="14">The sequence shown here is derived from an EMBL/GenBank/DDBJ whole genome shotgun (WGS) entry which is preliminary data.</text>
</comment>
<sequence length="1061" mass="116542">MRAMAGRAPVGKGKGKQVEESDEEMSSEFDSSDSAMDSEREEEGDGEESEEEWGGIQDDEGAAVPTAGAEDEEESESESESEAEDASAPRRPPREKGAFQAWAEAQVLTASGLTSTLPSAEPLSTAEPSSTGYAPLLPSGSGAPAAPLPEGLTGPLGSSIPASQLPTLPPQRTTHIPIARTEEMQKQREELPIVKEEDRIMEAIRGHSVVVICGETGSGKTTQVGQFLWEAGWGDKSSDNPGMVAVTQPRRVAALSTSSRVRAELCLPSDSPLVAHRIRYSSTTSADTKLVFMTDGVLLRELAADFLLKKYSVVVVDEAHERGVNTDVLIGVLSRVARLREDMWKEGKEGIKPLRLIIMSATLRVSDFAENPTLFPTPPPVLHVTARQHPVTVHFSRRTSANYLEQAYKKVARIHSRLPGGGILVFCTGQNEIVSLVKKLEAKFGRKAIEARKRRVLEMKERDEKRAKGREEWKAARKAEREEDEEDANAGPVEMGDDLEAEEVELGDDKDLAADVDDGLYDEDDVDGLESDEDEEKFGGLDLEDDTDEPMHILPLYSLLPTDKQMKVFAEPPAGTRLVVIATNVAETSITIPNIKYVVDSGRAKERQFDINSGIQSFEVSWISKASASQRSGRAGRTGPGHCYRLYSSAVFENYFDQHTKPEILRMPIEGIILQMKSMNIDAVANFPFPTPPDRDSLRRAEKTLVHLGALEKSESVSKVGGKITELGRSMSLFPLSPRFSKMIVAGQQHGCLPYVIAVVCALSVGDPFMREQNLGDEDGDVPEMEEEKALSAAEIRHIRDPEIRRREELKVARKSFFSVQSKYAALGKGASDVFKMLSVVGAYEYEGGKDSFCEANFVRTKAMQEIHKLRAQISRIVQSTYPGIDAGFVPKLQPPSETQLKVLRQLLTSAFIDQVAIRKDIADKQSTISYSKVASTRGVPYRAFGIDEDLFIHPSSGLFHQAPPEFIVFTELHRTHKVWLKTITKINPAWLPTLGRPLCTFSKPIETPTTALATGAAATKSTGKDTRQTFVVPRFGSGVGIELKPVLVEQKLVNGRWVFT</sequence>
<dbReference type="GO" id="GO:0000462">
    <property type="term" value="P:maturation of SSU-rRNA from tricistronic rRNA transcript (SSU-rRNA, 5.8S rRNA, LSU-rRNA)"/>
    <property type="evidence" value="ECO:0007669"/>
    <property type="project" value="TreeGrafter"/>
</dbReference>
<dbReference type="Pfam" id="PF07717">
    <property type="entry name" value="OB_NTP_bind"/>
    <property type="match status" value="1"/>
</dbReference>
<evidence type="ECO:0000256" key="4">
    <source>
        <dbReference type="ARBA" id="ARBA00022741"/>
    </source>
</evidence>
<gene>
    <name evidence="14" type="ORF">BCR35DRAFT_196582</name>
</gene>
<dbReference type="GO" id="GO:0005730">
    <property type="term" value="C:nucleolus"/>
    <property type="evidence" value="ECO:0007669"/>
    <property type="project" value="UniProtKB-SubCell"/>
</dbReference>
<keyword evidence="8" id="KW-0694">RNA-binding</keyword>
<dbReference type="InterPro" id="IPR027417">
    <property type="entry name" value="P-loop_NTPase"/>
</dbReference>
<keyword evidence="5 14" id="KW-0378">Hydrolase</keyword>
<evidence type="ECO:0000259" key="13">
    <source>
        <dbReference type="PROSITE" id="PS51194"/>
    </source>
</evidence>
<dbReference type="InterPro" id="IPR011545">
    <property type="entry name" value="DEAD/DEAH_box_helicase_dom"/>
</dbReference>
<comment type="catalytic activity">
    <reaction evidence="10">
        <text>ATP + H2O = ADP + phosphate + H(+)</text>
        <dbReference type="Rhea" id="RHEA:13065"/>
        <dbReference type="ChEBI" id="CHEBI:15377"/>
        <dbReference type="ChEBI" id="CHEBI:15378"/>
        <dbReference type="ChEBI" id="CHEBI:30616"/>
        <dbReference type="ChEBI" id="CHEBI:43474"/>
        <dbReference type="ChEBI" id="CHEBI:456216"/>
        <dbReference type="EC" id="3.6.4.13"/>
    </reaction>
</comment>
<feature type="compositionally biased region" description="Low complexity" evidence="11">
    <location>
        <begin position="134"/>
        <end position="159"/>
    </location>
</feature>
<evidence type="ECO:0000256" key="8">
    <source>
        <dbReference type="ARBA" id="ARBA00022884"/>
    </source>
</evidence>
<feature type="compositionally biased region" description="Basic and acidic residues" evidence="11">
    <location>
        <begin position="461"/>
        <end position="481"/>
    </location>
</feature>
<evidence type="ECO:0000256" key="11">
    <source>
        <dbReference type="SAM" id="MobiDB-lite"/>
    </source>
</evidence>
<evidence type="ECO:0000256" key="9">
    <source>
        <dbReference type="ARBA" id="ARBA00023242"/>
    </source>
</evidence>
<dbReference type="FunCoup" id="A0A1Y2DPT4">
    <property type="interactions" value="752"/>
</dbReference>
<keyword evidence="4" id="KW-0547">Nucleotide-binding</keyword>
<accession>A0A1Y2DPT4</accession>
<keyword evidence="6" id="KW-0347">Helicase</keyword>
<dbReference type="InterPro" id="IPR014001">
    <property type="entry name" value="Helicase_ATP-bd"/>
</dbReference>
<comment type="subcellular location">
    <subcellularLocation>
        <location evidence="1">Nucleus</location>
        <location evidence="1">Nucleolus</location>
    </subcellularLocation>
</comment>
<dbReference type="GO" id="GO:0003723">
    <property type="term" value="F:RNA binding"/>
    <property type="evidence" value="ECO:0007669"/>
    <property type="project" value="UniProtKB-KW"/>
</dbReference>
<dbReference type="GO" id="GO:0016787">
    <property type="term" value="F:hydrolase activity"/>
    <property type="evidence" value="ECO:0007669"/>
    <property type="project" value="UniProtKB-KW"/>
</dbReference>
<evidence type="ECO:0000256" key="10">
    <source>
        <dbReference type="ARBA" id="ARBA00047984"/>
    </source>
</evidence>
<dbReference type="PROSITE" id="PS00690">
    <property type="entry name" value="DEAH_ATP_HELICASE"/>
    <property type="match status" value="1"/>
</dbReference>
<name>A0A1Y2DPT4_9BASI</name>
<dbReference type="SMART" id="SM00382">
    <property type="entry name" value="AAA"/>
    <property type="match status" value="1"/>
</dbReference>
<feature type="domain" description="Helicase ATP-binding" evidence="12">
    <location>
        <begin position="201"/>
        <end position="381"/>
    </location>
</feature>
<reference evidence="14 15" key="1">
    <citation type="submission" date="2016-07" db="EMBL/GenBank/DDBJ databases">
        <title>Pervasive Adenine N6-methylation of Active Genes in Fungi.</title>
        <authorList>
            <consortium name="DOE Joint Genome Institute"/>
            <person name="Mondo S.J."/>
            <person name="Dannebaum R.O."/>
            <person name="Kuo R.C."/>
            <person name="Labutti K."/>
            <person name="Haridas S."/>
            <person name="Kuo A."/>
            <person name="Salamov A."/>
            <person name="Ahrendt S.R."/>
            <person name="Lipzen A."/>
            <person name="Sullivan W."/>
            <person name="Andreopoulos W.B."/>
            <person name="Clum A."/>
            <person name="Lindquist E."/>
            <person name="Daum C."/>
            <person name="Ramamoorthy G.K."/>
            <person name="Gryganskyi A."/>
            <person name="Culley D."/>
            <person name="Magnuson J.K."/>
            <person name="James T.Y."/>
            <person name="O'Malley M.A."/>
            <person name="Stajich J.E."/>
            <person name="Spatafora J.W."/>
            <person name="Visel A."/>
            <person name="Grigoriev I.V."/>
        </authorList>
    </citation>
    <scope>NUCLEOTIDE SEQUENCE [LARGE SCALE GENOMIC DNA]</scope>
    <source>
        <strain evidence="14 15">62-1032</strain>
    </source>
</reference>
<dbReference type="GO" id="GO:0005524">
    <property type="term" value="F:ATP binding"/>
    <property type="evidence" value="ECO:0007669"/>
    <property type="project" value="UniProtKB-KW"/>
</dbReference>
<feature type="region of interest" description="Disordered" evidence="11">
    <location>
        <begin position="461"/>
        <end position="498"/>
    </location>
</feature>
<dbReference type="SMART" id="SM00487">
    <property type="entry name" value="DEXDc"/>
    <property type="match status" value="1"/>
</dbReference>